<feature type="domain" description="Transposase IS66 central" evidence="2">
    <location>
        <begin position="173"/>
        <end position="319"/>
    </location>
</feature>
<feature type="domain" description="Transposase TnpC homeodomain" evidence="4">
    <location>
        <begin position="39"/>
        <end position="109"/>
    </location>
</feature>
<evidence type="ECO:0000259" key="2">
    <source>
        <dbReference type="Pfam" id="PF03050"/>
    </source>
</evidence>
<reference evidence="5 6" key="1">
    <citation type="submission" date="2020-08" db="EMBL/GenBank/DDBJ databases">
        <title>Genomic Encyclopedia of Type Strains, Phase IV (KMG-IV): sequencing the most valuable type-strain genomes for metagenomic binning, comparative biology and taxonomic classification.</title>
        <authorList>
            <person name="Goeker M."/>
        </authorList>
    </citation>
    <scope>NUCLEOTIDE SEQUENCE [LARGE SCALE GENOMIC DNA]</scope>
    <source>
        <strain evidence="5 6">DSM 26438</strain>
    </source>
</reference>
<dbReference type="InterPro" id="IPR024474">
    <property type="entry name" value="Znf_dom_IS66"/>
</dbReference>
<accession>A0A7W6CBV5</accession>
<dbReference type="EMBL" id="JACIDV010000022">
    <property type="protein sequence ID" value="MBB3948596.1"/>
    <property type="molecule type" value="Genomic_DNA"/>
</dbReference>
<dbReference type="Pfam" id="PF13005">
    <property type="entry name" value="zf-IS66"/>
    <property type="match status" value="1"/>
</dbReference>
<feature type="compositionally biased region" description="Polar residues" evidence="1">
    <location>
        <begin position="339"/>
        <end position="348"/>
    </location>
</feature>
<dbReference type="InterPro" id="IPR024463">
    <property type="entry name" value="Transposase_TnpC_homeodom"/>
</dbReference>
<feature type="domain" description="Transposase IS66 zinc-finger binding" evidence="3">
    <location>
        <begin position="125"/>
        <end position="153"/>
    </location>
</feature>
<dbReference type="NCBIfam" id="NF033517">
    <property type="entry name" value="transpos_IS66"/>
    <property type="match status" value="1"/>
</dbReference>
<dbReference type="Proteomes" id="UP000565286">
    <property type="component" value="Unassembled WGS sequence"/>
</dbReference>
<dbReference type="PANTHER" id="PTHR33678:SF1">
    <property type="entry name" value="BLL1576 PROTEIN"/>
    <property type="match status" value="1"/>
</dbReference>
<protein>
    <submittedName>
        <fullName evidence="5">Transposase</fullName>
    </submittedName>
</protein>
<evidence type="ECO:0000313" key="5">
    <source>
        <dbReference type="EMBL" id="MBB3948596.1"/>
    </source>
</evidence>
<dbReference type="Pfam" id="PF13007">
    <property type="entry name" value="LZ_Tnp_IS66"/>
    <property type="match status" value="1"/>
</dbReference>
<evidence type="ECO:0000256" key="1">
    <source>
        <dbReference type="SAM" id="MobiDB-lite"/>
    </source>
</evidence>
<dbReference type="Pfam" id="PF03050">
    <property type="entry name" value="DDE_Tnp_IS66"/>
    <property type="match status" value="1"/>
</dbReference>
<organism evidence="5 6">
    <name type="scientific">Rhizobium skierniewicense</name>
    <dbReference type="NCBI Taxonomy" id="984260"/>
    <lineage>
        <taxon>Bacteria</taxon>
        <taxon>Pseudomonadati</taxon>
        <taxon>Pseudomonadota</taxon>
        <taxon>Alphaproteobacteria</taxon>
        <taxon>Hyphomicrobiales</taxon>
        <taxon>Rhizobiaceae</taxon>
        <taxon>Rhizobium/Agrobacterium group</taxon>
        <taxon>Rhizobium</taxon>
    </lineage>
</organism>
<dbReference type="InterPro" id="IPR052344">
    <property type="entry name" value="Transposase-related"/>
</dbReference>
<comment type="caution">
    <text evidence="5">The sequence shown here is derived from an EMBL/GenBank/DDBJ whole genome shotgun (WGS) entry which is preliminary data.</text>
</comment>
<feature type="region of interest" description="Disordered" evidence="1">
    <location>
        <begin position="333"/>
        <end position="356"/>
    </location>
</feature>
<evidence type="ECO:0000259" key="4">
    <source>
        <dbReference type="Pfam" id="PF13007"/>
    </source>
</evidence>
<keyword evidence="6" id="KW-1185">Reference proteome</keyword>
<sequence>MTPPDLQLPDDIETLNAMVLAMAEKAGRTDALESEVADLKAFDRARFGRRSEKLGSPGIDEEQQAFVFEEIETGIAAIGAKVNKGAAHAEKRPPRPRKGFAPHLERVEVVIEPDELPDHIGKQKVLIGEDVSERLDVAPTKFRVIVTRRPKYAFKDEDGVIQAAAPTHIIEGGIPREALLAQIAVSKSTDGLPLYRQETIYARDKVELDRKLMAQWMGKRGFELDILADYILAEIKKAERIFADETTLPTLAPGSGSAKTAWLWACARDDRPIGGSSPPMVAYRFEDSRAGDRVARHLSGYRGILQVDGHGAYNKLARSDGDNDGVMLATAGPIAGAGSMSSTPQTAPRSPPRRWN</sequence>
<name>A0A7W6CBV5_9HYPH</name>
<evidence type="ECO:0000313" key="6">
    <source>
        <dbReference type="Proteomes" id="UP000565286"/>
    </source>
</evidence>
<proteinExistence type="predicted"/>
<dbReference type="PANTHER" id="PTHR33678">
    <property type="entry name" value="BLL1576 PROTEIN"/>
    <property type="match status" value="1"/>
</dbReference>
<gene>
    <name evidence="5" type="ORF">GGQ73_004586</name>
</gene>
<dbReference type="InterPro" id="IPR004291">
    <property type="entry name" value="Transposase_IS66_central"/>
</dbReference>
<evidence type="ECO:0000259" key="3">
    <source>
        <dbReference type="Pfam" id="PF13005"/>
    </source>
</evidence>
<dbReference type="AlphaFoldDB" id="A0A7W6CBV5"/>